<dbReference type="InterPro" id="IPR041679">
    <property type="entry name" value="DNA2/NAM7-like_C"/>
</dbReference>
<dbReference type="Gene3D" id="2.60.200.20">
    <property type="match status" value="1"/>
</dbReference>
<feature type="compositionally biased region" description="Low complexity" evidence="6">
    <location>
        <begin position="547"/>
        <end position="564"/>
    </location>
</feature>
<dbReference type="Proteomes" id="UP001054837">
    <property type="component" value="Unassembled WGS sequence"/>
</dbReference>
<proteinExistence type="predicted"/>
<dbReference type="InterPro" id="IPR003593">
    <property type="entry name" value="AAA+_ATPase"/>
</dbReference>
<evidence type="ECO:0000256" key="2">
    <source>
        <dbReference type="ARBA" id="ARBA00022801"/>
    </source>
</evidence>
<dbReference type="InterPro" id="IPR045055">
    <property type="entry name" value="DNA2/NAM7-like"/>
</dbReference>
<comment type="caution">
    <text evidence="8">The sequence shown here is derived from an EMBL/GenBank/DDBJ whole genome shotgun (WGS) entry which is preliminary data.</text>
</comment>
<organism evidence="8 9">
    <name type="scientific">Caerostris darwini</name>
    <dbReference type="NCBI Taxonomy" id="1538125"/>
    <lineage>
        <taxon>Eukaryota</taxon>
        <taxon>Metazoa</taxon>
        <taxon>Ecdysozoa</taxon>
        <taxon>Arthropoda</taxon>
        <taxon>Chelicerata</taxon>
        <taxon>Arachnida</taxon>
        <taxon>Araneae</taxon>
        <taxon>Araneomorphae</taxon>
        <taxon>Entelegynae</taxon>
        <taxon>Araneoidea</taxon>
        <taxon>Araneidae</taxon>
        <taxon>Caerostris</taxon>
    </lineage>
</organism>
<feature type="region of interest" description="Disordered" evidence="6">
    <location>
        <begin position="740"/>
        <end position="788"/>
    </location>
</feature>
<evidence type="ECO:0000259" key="7">
    <source>
        <dbReference type="PROSITE" id="PS50006"/>
    </source>
</evidence>
<feature type="region of interest" description="Disordered" evidence="6">
    <location>
        <begin position="927"/>
        <end position="946"/>
    </location>
</feature>
<accession>A0AAV4UJC1</accession>
<dbReference type="GO" id="GO:0004386">
    <property type="term" value="F:helicase activity"/>
    <property type="evidence" value="ECO:0007669"/>
    <property type="project" value="UniProtKB-KW"/>
</dbReference>
<dbReference type="GO" id="GO:0016604">
    <property type="term" value="C:nuclear body"/>
    <property type="evidence" value="ECO:0007669"/>
    <property type="project" value="TreeGrafter"/>
</dbReference>
<dbReference type="InterPro" id="IPR027417">
    <property type="entry name" value="P-loop_NTPase"/>
</dbReference>
<sequence>MDYYLRQIEHNKSNLITINLDKDEIIIGRKAYPMLNKYLQVSRNHARFRKIDDNWFVEDMHSLNGVYLNGRKISESLEKVEIGDHIGLGAPTPSSDCDVFICTLTVRTVKKDIVVIDLCDEDIPAIKKEPPDDYTSDIKVEDPTHHLNLPVDIFKSSNNENDSVKDIKIVHDLKKTGNDVVSYPSTSDESIKKTNLCNNDSRLNDINSSQRDSLCQKNNFKLLTDTTTQLSSVSGNVNNQQSNNSISLFNKEIKISNSQDCFKKCDDKQFKIHSDVKHISCENEKDIQGEQNSEIIIPQNELLSSLECRKKPDFPELQNKLNKGIDFEISEDCIKSNSNQAKPIAKESIINCKSSAKISHNLNTCNSNTQCLLEIKSLDNAEQFSSELSKNPINVQKNFININLSDDEKKKDDVDNSGYSITEDEIIIIDDDDYMDFASSQPVIKQEPLDEEEMEIHYEDVPVEIPNQAPDILEEDENFSESIENIQRYVQSTASTSKSNIDNMLNKPHVSKGINIEDFFPMSQLYKNSSDEEDVKSSNCIVKPMESSLPNDSNSNSSVSSHDSIIIPSKFKKTTGTDNKESAIKEKASKSIGKAVLIEPLRMNHRPSKLRGREEWFEDKSSENISTVPIQEAKKSKRERIKESKKQPQKLIKTKKNSKQSSVNKLHDVKSKGKNSAKAHTIKKKELKPSASVSLPPKVELTKRSSRSMKKNPAISRLPGKYASRSAFLVEPVNERKKLLSQKKQLSCKKESPCEPSNKTSAPVLDKKNETTSNYKRRPKRKEVPSIASISQSNMIKESVSMVFNITDQNKIVPTARIHPLTTTTTFPFNNRSFPTTASRPLEYASNRDPRLFRKFSSEYNTNSNFPVQVQIPHINHSSHQLFMNDGHQLPQMINRNVSCLTQPPELHGKSSNQNQCSAALSNFRSPVPSSNYQSSANVKPLREPQNQTSSQVDFISVIKKIVELNVKWLEEQQKLDKPPPLVKAGSAPLPLFFNSVNHYISSFAPMLLLEIWDLLCQEAKPIFQNSKRVVNKFYFKIISSESKYGMIVYNCEAIVNKVSFSPSEGNVVIMEIYDKSTKKCFPCFAYVFGHGIEELKNDMITDEWKKVNKMWLENAKFWQFSVYAKSKEISPHYGHLMKGNGICSIRSKVRLIDALKNLELSPLCKFILQPNAKDFFVKYPNVSPEKEFSNSQNMAIEGISSEILNSDYKPKIILLQGPPGTGKTHTIIGLLQKLIRSNTKLKILVTAPSNAAIDVIGSRLIDLNDRLSWRSQEGQMKFVRVGLPDQINSKLKPFTLDALASKLAKDYDIKITESREKEIEKLQSELDALKKQKFDYKTEQKIKFLADQQRKIKRLLKSKNYGGLRNCKYQVLRESNIVLSTLGSCRQPPVSSFLKSNSFYSFSCCIIDEASQCTEIEALIPLMFGINKLIMIGDHKQLPATVNSKIALACNYDRSMFERFHLCFSKHCQFNPIFMLAEQFRMHSEIALFPSKNFYENLLITAPHNDIQCINFPIHPYIVYDIVESQESDTSNSKLNSIEALAIVNICAQLLTLVSHASIGIITPYQGQRNLYLNSLGHNPKYKHIEVNTVDSFQGREKDIIILSCVRASPTGGIGFLSCPKRLNVAITRACKCLIICVHSNTLKQDENWAKLIEDARVFIFSSEMRLGWSLLL</sequence>
<feature type="region of interest" description="Disordered" evidence="6">
    <location>
        <begin position="544"/>
        <end position="564"/>
    </location>
</feature>
<keyword evidence="4" id="KW-0067">ATP-binding</keyword>
<dbReference type="EMBL" id="BPLQ01011449">
    <property type="protein sequence ID" value="GIY57947.1"/>
    <property type="molecule type" value="Genomic_DNA"/>
</dbReference>
<evidence type="ECO:0000313" key="9">
    <source>
        <dbReference type="Proteomes" id="UP001054837"/>
    </source>
</evidence>
<dbReference type="SMART" id="SM00382">
    <property type="entry name" value="AAA"/>
    <property type="match status" value="1"/>
</dbReference>
<protein>
    <submittedName>
        <fullName evidence="8">Probable helicase senataxin</fullName>
    </submittedName>
</protein>
<keyword evidence="5" id="KW-0175">Coiled coil</keyword>
<evidence type="ECO:0000256" key="4">
    <source>
        <dbReference type="ARBA" id="ARBA00022840"/>
    </source>
</evidence>
<dbReference type="CDD" id="cd18042">
    <property type="entry name" value="DEXXQc_SETX"/>
    <property type="match status" value="1"/>
</dbReference>
<dbReference type="PANTHER" id="PTHR10887:SF495">
    <property type="entry name" value="HELICASE SENATAXIN ISOFORM X1-RELATED"/>
    <property type="match status" value="1"/>
</dbReference>
<dbReference type="GO" id="GO:0005524">
    <property type="term" value="F:ATP binding"/>
    <property type="evidence" value="ECO:0007669"/>
    <property type="project" value="UniProtKB-KW"/>
</dbReference>
<dbReference type="CDD" id="cd18808">
    <property type="entry name" value="SF1_C_Upf1"/>
    <property type="match status" value="1"/>
</dbReference>
<dbReference type="Gene3D" id="3.40.50.300">
    <property type="entry name" value="P-loop containing nucleotide triphosphate hydrolases"/>
    <property type="match status" value="2"/>
</dbReference>
<dbReference type="SUPFAM" id="SSF52540">
    <property type="entry name" value="P-loop containing nucleoside triphosphate hydrolases"/>
    <property type="match status" value="1"/>
</dbReference>
<feature type="compositionally biased region" description="Basic residues" evidence="6">
    <location>
        <begin position="672"/>
        <end position="686"/>
    </location>
</feature>
<evidence type="ECO:0000313" key="8">
    <source>
        <dbReference type="EMBL" id="GIY57947.1"/>
    </source>
</evidence>
<dbReference type="InterPro" id="IPR008984">
    <property type="entry name" value="SMAD_FHA_dom_sf"/>
</dbReference>
<dbReference type="PANTHER" id="PTHR10887">
    <property type="entry name" value="DNA2/NAM7 HELICASE FAMILY"/>
    <property type="match status" value="1"/>
</dbReference>
<dbReference type="FunFam" id="3.40.50.300:FF:000326">
    <property type="entry name" value="P-loop containing nucleoside triphosphate hydrolase"/>
    <property type="match status" value="1"/>
</dbReference>
<evidence type="ECO:0000256" key="6">
    <source>
        <dbReference type="SAM" id="MobiDB-lite"/>
    </source>
</evidence>
<keyword evidence="1" id="KW-0547">Nucleotide-binding</keyword>
<feature type="domain" description="FHA" evidence="7">
    <location>
        <begin position="41"/>
        <end position="73"/>
    </location>
</feature>
<dbReference type="InterPro" id="IPR041677">
    <property type="entry name" value="DNA2/NAM7_AAA_11"/>
</dbReference>
<dbReference type="SUPFAM" id="SSF49879">
    <property type="entry name" value="SMAD/FHA domain"/>
    <property type="match status" value="1"/>
</dbReference>
<dbReference type="SMART" id="SM00240">
    <property type="entry name" value="FHA"/>
    <property type="match status" value="1"/>
</dbReference>
<name>A0AAV4UJC1_9ARAC</name>
<evidence type="ECO:0000256" key="5">
    <source>
        <dbReference type="SAM" id="Coils"/>
    </source>
</evidence>
<dbReference type="GO" id="GO:0016787">
    <property type="term" value="F:hydrolase activity"/>
    <property type="evidence" value="ECO:0007669"/>
    <property type="project" value="UniProtKB-KW"/>
</dbReference>
<keyword evidence="2" id="KW-0378">Hydrolase</keyword>
<dbReference type="PROSITE" id="PS50006">
    <property type="entry name" value="FHA_DOMAIN"/>
    <property type="match status" value="1"/>
</dbReference>
<dbReference type="GO" id="GO:0006369">
    <property type="term" value="P:termination of RNA polymerase II transcription"/>
    <property type="evidence" value="ECO:0007669"/>
    <property type="project" value="TreeGrafter"/>
</dbReference>
<dbReference type="GO" id="GO:0005694">
    <property type="term" value="C:chromosome"/>
    <property type="evidence" value="ECO:0007669"/>
    <property type="project" value="UniProtKB-ARBA"/>
</dbReference>
<dbReference type="GO" id="GO:0001147">
    <property type="term" value="F:transcription termination site sequence-specific DNA binding"/>
    <property type="evidence" value="ECO:0007669"/>
    <property type="project" value="TreeGrafter"/>
</dbReference>
<reference evidence="8 9" key="1">
    <citation type="submission" date="2021-06" db="EMBL/GenBank/DDBJ databases">
        <title>Caerostris darwini draft genome.</title>
        <authorList>
            <person name="Kono N."/>
            <person name="Arakawa K."/>
        </authorList>
    </citation>
    <scope>NUCLEOTIDE SEQUENCE [LARGE SCALE GENOMIC DNA]</scope>
</reference>
<evidence type="ECO:0000256" key="1">
    <source>
        <dbReference type="ARBA" id="ARBA00022741"/>
    </source>
</evidence>
<gene>
    <name evidence="8" type="primary">Setx</name>
    <name evidence="8" type="ORF">CDAR_284401</name>
</gene>
<feature type="coiled-coil region" evidence="5">
    <location>
        <begin position="1313"/>
        <end position="1340"/>
    </location>
</feature>
<keyword evidence="9" id="KW-1185">Reference proteome</keyword>
<dbReference type="InterPro" id="IPR047187">
    <property type="entry name" value="SF1_C_Upf1"/>
</dbReference>
<evidence type="ECO:0000256" key="3">
    <source>
        <dbReference type="ARBA" id="ARBA00022806"/>
    </source>
</evidence>
<keyword evidence="3 8" id="KW-0347">Helicase</keyword>
<dbReference type="Pfam" id="PF13087">
    <property type="entry name" value="AAA_12"/>
    <property type="match status" value="1"/>
</dbReference>
<feature type="region of interest" description="Disordered" evidence="6">
    <location>
        <begin position="627"/>
        <end position="718"/>
    </location>
</feature>
<dbReference type="Pfam" id="PF13086">
    <property type="entry name" value="AAA_11"/>
    <property type="match status" value="1"/>
</dbReference>
<feature type="compositionally biased region" description="Polar residues" evidence="6">
    <location>
        <begin position="927"/>
        <end position="938"/>
    </location>
</feature>
<dbReference type="InterPro" id="IPR000253">
    <property type="entry name" value="FHA_dom"/>
</dbReference>
<dbReference type="Pfam" id="PF00498">
    <property type="entry name" value="FHA"/>
    <property type="match status" value="1"/>
</dbReference>